<reference evidence="3 4" key="1">
    <citation type="submission" date="2020-04" db="EMBL/GenBank/DDBJ databases">
        <title>Plant Genome Project.</title>
        <authorList>
            <person name="Zhang R.-G."/>
        </authorList>
    </citation>
    <scope>NUCLEOTIDE SEQUENCE [LARGE SCALE GENOMIC DNA]</scope>
    <source>
        <strain evidence="3">YNK0</strain>
        <tissue evidence="3">Leaf</tissue>
    </source>
</reference>
<dbReference type="EMBL" id="JABCRI010000011">
    <property type="protein sequence ID" value="KAF8397110.1"/>
    <property type="molecule type" value="Genomic_DNA"/>
</dbReference>
<evidence type="ECO:0000256" key="1">
    <source>
        <dbReference type="SAM" id="MobiDB-lite"/>
    </source>
</evidence>
<sequence length="257" mass="28877">MGSLLGCRWFRDTGNAADRATIMLRGVEADISFSLNNYEDDFKQNPWVSSPISTNSDHSYNDADKNPQDLQISDNSSKVLPKDSNSKALQSWQTEDHKDNWVPELFLLVQIERENILKVNVTAPSSVNIAFKEIELPKHQAKKINFSITVGGSPTIVLNAGNGGIVYFTLDCQYQKATSSGRFPSYGTRHPCDPHLWCLLFVSNCSDCGRDMGLLQVGKRERRGDGDVQYQELEIGLPEFNVSHQFGHRRWLGIRLG</sequence>
<evidence type="ECO:0000313" key="3">
    <source>
        <dbReference type="EMBL" id="KAF8397110.1"/>
    </source>
</evidence>
<evidence type="ECO:0000313" key="4">
    <source>
        <dbReference type="Proteomes" id="UP000655225"/>
    </source>
</evidence>
<dbReference type="PANTHER" id="PTHR34200">
    <property type="entry name" value="DENTIN SIALOPHOSPHOPROTEIN-LIKE ISOFORM X1"/>
    <property type="match status" value="1"/>
</dbReference>
<feature type="compositionally biased region" description="Polar residues" evidence="1">
    <location>
        <begin position="68"/>
        <end position="78"/>
    </location>
</feature>
<name>A0A834Z0N5_TETSI</name>
<evidence type="ECO:0000259" key="2">
    <source>
        <dbReference type="Pfam" id="PF24053"/>
    </source>
</evidence>
<dbReference type="OrthoDB" id="785602at2759"/>
<dbReference type="Proteomes" id="UP000655225">
    <property type="component" value="Unassembled WGS sequence"/>
</dbReference>
<accession>A0A834Z0N5</accession>
<proteinExistence type="predicted"/>
<keyword evidence="4" id="KW-1185">Reference proteome</keyword>
<dbReference type="AlphaFoldDB" id="A0A834Z0N5"/>
<comment type="caution">
    <text evidence="3">The sequence shown here is derived from an EMBL/GenBank/DDBJ whole genome shotgun (WGS) entry which is preliminary data.</text>
</comment>
<protein>
    <recommendedName>
        <fullName evidence="2">DUF7356 domain-containing protein</fullName>
    </recommendedName>
</protein>
<organism evidence="3 4">
    <name type="scientific">Tetracentron sinense</name>
    <name type="common">Spur-leaf</name>
    <dbReference type="NCBI Taxonomy" id="13715"/>
    <lineage>
        <taxon>Eukaryota</taxon>
        <taxon>Viridiplantae</taxon>
        <taxon>Streptophyta</taxon>
        <taxon>Embryophyta</taxon>
        <taxon>Tracheophyta</taxon>
        <taxon>Spermatophyta</taxon>
        <taxon>Magnoliopsida</taxon>
        <taxon>Trochodendrales</taxon>
        <taxon>Trochodendraceae</taxon>
        <taxon>Tetracentron</taxon>
    </lineage>
</organism>
<dbReference type="InterPro" id="IPR055780">
    <property type="entry name" value="DUF7356"/>
</dbReference>
<dbReference type="Pfam" id="PF24053">
    <property type="entry name" value="DUF7356"/>
    <property type="match status" value="1"/>
</dbReference>
<feature type="compositionally biased region" description="Polar residues" evidence="1">
    <location>
        <begin position="49"/>
        <end position="58"/>
    </location>
</feature>
<feature type="domain" description="DUF7356" evidence="2">
    <location>
        <begin position="99"/>
        <end position="163"/>
    </location>
</feature>
<gene>
    <name evidence="3" type="ORF">HHK36_016017</name>
</gene>
<feature type="region of interest" description="Disordered" evidence="1">
    <location>
        <begin position="49"/>
        <end position="93"/>
    </location>
</feature>
<dbReference type="PANTHER" id="PTHR34200:SF2">
    <property type="entry name" value="TRANSMEMBRANE PROTEIN"/>
    <property type="match status" value="1"/>
</dbReference>